<accession>A0A2T1BWN4</accession>
<sequence length="123" mass="13341">MTTATIEVDFANLNTLATNLRSVGAKFYVEKVENFWRISFKEAPKLASVADIISYTQGLVAEAEVAAINDDEPALATPEQLEALSYHQLKALAKTYEIAGYHKAKKVVLVEALAGKVLASEIA</sequence>
<reference evidence="1 2" key="2">
    <citation type="submission" date="2018-03" db="EMBL/GenBank/DDBJ databases">
        <title>The ancient ancestry and fast evolution of plastids.</title>
        <authorList>
            <person name="Moore K.R."/>
            <person name="Magnabosco C."/>
            <person name="Momper L."/>
            <person name="Gold D.A."/>
            <person name="Bosak T."/>
            <person name="Fournier G.P."/>
        </authorList>
    </citation>
    <scope>NUCLEOTIDE SEQUENCE [LARGE SCALE GENOMIC DNA]</scope>
    <source>
        <strain evidence="1 2">CCAP 1448/3</strain>
    </source>
</reference>
<dbReference type="EMBL" id="PVWJ01000223">
    <property type="protein sequence ID" value="PSB00411.1"/>
    <property type="molecule type" value="Genomic_DNA"/>
</dbReference>
<evidence type="ECO:0000313" key="2">
    <source>
        <dbReference type="Proteomes" id="UP000238762"/>
    </source>
</evidence>
<gene>
    <name evidence="1" type="ORF">C7B64_23675</name>
</gene>
<reference evidence="1 2" key="1">
    <citation type="submission" date="2018-02" db="EMBL/GenBank/DDBJ databases">
        <authorList>
            <person name="Cohen D.B."/>
            <person name="Kent A.D."/>
        </authorList>
    </citation>
    <scope>NUCLEOTIDE SEQUENCE [LARGE SCALE GENOMIC DNA]</scope>
    <source>
        <strain evidence="1 2">CCAP 1448/3</strain>
    </source>
</reference>
<protein>
    <submittedName>
        <fullName evidence="1">Uncharacterized protein</fullName>
    </submittedName>
</protein>
<dbReference type="RefSeq" id="WP_106292030.1">
    <property type="nucleotide sequence ID" value="NZ_CAWNTC010000049.1"/>
</dbReference>
<evidence type="ECO:0000313" key="1">
    <source>
        <dbReference type="EMBL" id="PSB00411.1"/>
    </source>
</evidence>
<dbReference type="AlphaFoldDB" id="A0A2T1BWN4"/>
<keyword evidence="2" id="KW-1185">Reference proteome</keyword>
<proteinExistence type="predicted"/>
<dbReference type="Proteomes" id="UP000238762">
    <property type="component" value="Unassembled WGS sequence"/>
</dbReference>
<organism evidence="1 2">
    <name type="scientific">Merismopedia glauca CCAP 1448/3</name>
    <dbReference type="NCBI Taxonomy" id="1296344"/>
    <lineage>
        <taxon>Bacteria</taxon>
        <taxon>Bacillati</taxon>
        <taxon>Cyanobacteriota</taxon>
        <taxon>Cyanophyceae</taxon>
        <taxon>Synechococcales</taxon>
        <taxon>Merismopediaceae</taxon>
        <taxon>Merismopedia</taxon>
    </lineage>
</organism>
<name>A0A2T1BWN4_9CYAN</name>
<comment type="caution">
    <text evidence="1">The sequence shown here is derived from an EMBL/GenBank/DDBJ whole genome shotgun (WGS) entry which is preliminary data.</text>
</comment>